<reference evidence="1" key="1">
    <citation type="journal article" date="2014" name="Int. J. Syst. Evol. Microbiol.">
        <title>Complete genome sequence of Corynebacterium casei LMG S-19264T (=DSM 44701T), isolated from a smear-ripened cheese.</title>
        <authorList>
            <consortium name="US DOE Joint Genome Institute (JGI-PGF)"/>
            <person name="Walter F."/>
            <person name="Albersmeier A."/>
            <person name="Kalinowski J."/>
            <person name="Ruckert C."/>
        </authorList>
    </citation>
    <scope>NUCLEOTIDE SEQUENCE</scope>
    <source>
        <strain evidence="1">CGMCC 1.3617</strain>
    </source>
</reference>
<gene>
    <name evidence="1" type="ORF">GCM10011320_23840</name>
</gene>
<name>A0A917NQI0_9PROT</name>
<proteinExistence type="predicted"/>
<evidence type="ECO:0000313" key="1">
    <source>
        <dbReference type="EMBL" id="GGJ15748.1"/>
    </source>
</evidence>
<dbReference type="EMBL" id="BMKW01000005">
    <property type="protein sequence ID" value="GGJ15748.1"/>
    <property type="molecule type" value="Genomic_DNA"/>
</dbReference>
<dbReference type="Proteomes" id="UP000661507">
    <property type="component" value="Unassembled WGS sequence"/>
</dbReference>
<sequence length="102" mass="11514">MAAYKERKVTAGIFALRCPESGQVWVGQAQDMSAIWSRTGFTLRHGLHASRDLQAAWNERDGQGFIFEELERFDAEALAIGRARILNERLAHWAAALRAMKL</sequence>
<evidence type="ECO:0008006" key="3">
    <source>
        <dbReference type="Google" id="ProtNLM"/>
    </source>
</evidence>
<dbReference type="RefSeq" id="WP_229681260.1">
    <property type="nucleotide sequence ID" value="NZ_BMKW01000005.1"/>
</dbReference>
<dbReference type="CDD" id="cd10451">
    <property type="entry name" value="GIY-YIG_LuxR_like"/>
    <property type="match status" value="1"/>
</dbReference>
<dbReference type="Gene3D" id="3.40.1440.10">
    <property type="entry name" value="GIY-YIG endonuclease"/>
    <property type="match status" value="1"/>
</dbReference>
<reference evidence="1" key="2">
    <citation type="submission" date="2020-09" db="EMBL/GenBank/DDBJ databases">
        <authorList>
            <person name="Sun Q."/>
            <person name="Zhou Y."/>
        </authorList>
    </citation>
    <scope>NUCLEOTIDE SEQUENCE</scope>
    <source>
        <strain evidence="1">CGMCC 1.3617</strain>
    </source>
</reference>
<dbReference type="AlphaFoldDB" id="A0A917NQI0"/>
<organism evidence="1 2">
    <name type="scientific">Neoroseomonas lacus</name>
    <dbReference type="NCBI Taxonomy" id="287609"/>
    <lineage>
        <taxon>Bacteria</taxon>
        <taxon>Pseudomonadati</taxon>
        <taxon>Pseudomonadota</taxon>
        <taxon>Alphaproteobacteria</taxon>
        <taxon>Acetobacterales</taxon>
        <taxon>Acetobacteraceae</taxon>
        <taxon>Neoroseomonas</taxon>
    </lineage>
</organism>
<comment type="caution">
    <text evidence="1">The sequence shown here is derived from an EMBL/GenBank/DDBJ whole genome shotgun (WGS) entry which is preliminary data.</text>
</comment>
<accession>A0A917NQI0</accession>
<protein>
    <recommendedName>
        <fullName evidence="3">GIY-YIG nuclease family protein</fullName>
    </recommendedName>
</protein>
<dbReference type="InterPro" id="IPR035901">
    <property type="entry name" value="GIY-YIG_endonuc_sf"/>
</dbReference>
<keyword evidence="2" id="KW-1185">Reference proteome</keyword>
<evidence type="ECO:0000313" key="2">
    <source>
        <dbReference type="Proteomes" id="UP000661507"/>
    </source>
</evidence>